<feature type="compositionally biased region" description="Pro residues" evidence="1">
    <location>
        <begin position="266"/>
        <end position="277"/>
    </location>
</feature>
<accession>A0AAD7FJY1</accession>
<evidence type="ECO:0000313" key="3">
    <source>
        <dbReference type="Proteomes" id="UP001221142"/>
    </source>
</evidence>
<feature type="region of interest" description="Disordered" evidence="1">
    <location>
        <begin position="183"/>
        <end position="217"/>
    </location>
</feature>
<evidence type="ECO:0000256" key="1">
    <source>
        <dbReference type="SAM" id="MobiDB-lite"/>
    </source>
</evidence>
<protein>
    <submittedName>
        <fullName evidence="2">Uncharacterized protein</fullName>
    </submittedName>
</protein>
<dbReference type="EMBL" id="JARKIF010000010">
    <property type="protein sequence ID" value="KAJ7628700.1"/>
    <property type="molecule type" value="Genomic_DNA"/>
</dbReference>
<feature type="compositionally biased region" description="Polar residues" evidence="1">
    <location>
        <begin position="73"/>
        <end position="88"/>
    </location>
</feature>
<feature type="region of interest" description="Disordered" evidence="1">
    <location>
        <begin position="246"/>
        <end position="288"/>
    </location>
</feature>
<comment type="caution">
    <text evidence="2">The sequence shown here is derived from an EMBL/GenBank/DDBJ whole genome shotgun (WGS) entry which is preliminary data.</text>
</comment>
<feature type="compositionally biased region" description="Pro residues" evidence="1">
    <location>
        <begin position="188"/>
        <end position="198"/>
    </location>
</feature>
<feature type="compositionally biased region" description="Low complexity" evidence="1">
    <location>
        <begin position="246"/>
        <end position="265"/>
    </location>
</feature>
<dbReference type="AlphaFoldDB" id="A0AAD7FJY1"/>
<feature type="compositionally biased region" description="Low complexity" evidence="1">
    <location>
        <begin position="89"/>
        <end position="101"/>
    </location>
</feature>
<gene>
    <name evidence="2" type="ORF">FB45DRAFT_919042</name>
</gene>
<evidence type="ECO:0000313" key="2">
    <source>
        <dbReference type="EMBL" id="KAJ7628700.1"/>
    </source>
</evidence>
<feature type="compositionally biased region" description="Polar residues" evidence="1">
    <location>
        <begin position="102"/>
        <end position="111"/>
    </location>
</feature>
<name>A0AAD7FJY1_9AGAR</name>
<organism evidence="2 3">
    <name type="scientific">Roridomyces roridus</name>
    <dbReference type="NCBI Taxonomy" id="1738132"/>
    <lineage>
        <taxon>Eukaryota</taxon>
        <taxon>Fungi</taxon>
        <taxon>Dikarya</taxon>
        <taxon>Basidiomycota</taxon>
        <taxon>Agaricomycotina</taxon>
        <taxon>Agaricomycetes</taxon>
        <taxon>Agaricomycetidae</taxon>
        <taxon>Agaricales</taxon>
        <taxon>Marasmiineae</taxon>
        <taxon>Mycenaceae</taxon>
        <taxon>Roridomyces</taxon>
    </lineage>
</organism>
<feature type="region of interest" description="Disordered" evidence="1">
    <location>
        <begin position="73"/>
        <end position="151"/>
    </location>
</feature>
<feature type="compositionally biased region" description="Pro residues" evidence="1">
    <location>
        <begin position="112"/>
        <end position="121"/>
    </location>
</feature>
<dbReference type="Proteomes" id="UP001221142">
    <property type="component" value="Unassembled WGS sequence"/>
</dbReference>
<sequence length="288" mass="31000">MDGLLPLAVLTLLVAISISGPVFAAFRLVRRVVQPAPRPDTPPQDSIVKPDPPLYALVLRALLSIIVPTRVEPSTSPGLSALRNQLNPSSSDSKTSSPAHSENTLVGTDTPTPEPEQPSPNAPTNANGPSLPLPTGLQRPHKGQTQRPQPYVDFTIGWDDIWPARPSPRMTYTYNSYFNAFTASRATDPPPPPQPAPPSEECGDSSFSSDDDDVDDEMDLDFVLELASQSEDDDLIWALQSLTLSDSPPSSLSAELRLPAAGQSPFCPPPPPVPSPSPSQAAWRLEWY</sequence>
<reference evidence="2" key="1">
    <citation type="submission" date="2023-03" db="EMBL/GenBank/DDBJ databases">
        <title>Massive genome expansion in bonnet fungi (Mycena s.s.) driven by repeated elements and novel gene families across ecological guilds.</title>
        <authorList>
            <consortium name="Lawrence Berkeley National Laboratory"/>
            <person name="Harder C.B."/>
            <person name="Miyauchi S."/>
            <person name="Viragh M."/>
            <person name="Kuo A."/>
            <person name="Thoen E."/>
            <person name="Andreopoulos B."/>
            <person name="Lu D."/>
            <person name="Skrede I."/>
            <person name="Drula E."/>
            <person name="Henrissat B."/>
            <person name="Morin E."/>
            <person name="Kohler A."/>
            <person name="Barry K."/>
            <person name="LaButti K."/>
            <person name="Morin E."/>
            <person name="Salamov A."/>
            <person name="Lipzen A."/>
            <person name="Mereny Z."/>
            <person name="Hegedus B."/>
            <person name="Baldrian P."/>
            <person name="Stursova M."/>
            <person name="Weitz H."/>
            <person name="Taylor A."/>
            <person name="Grigoriev I.V."/>
            <person name="Nagy L.G."/>
            <person name="Martin F."/>
            <person name="Kauserud H."/>
        </authorList>
    </citation>
    <scope>NUCLEOTIDE SEQUENCE</scope>
    <source>
        <strain evidence="2">9284</strain>
    </source>
</reference>
<proteinExistence type="predicted"/>
<keyword evidence="3" id="KW-1185">Reference proteome</keyword>